<keyword evidence="3 5" id="KW-0378">Hydrolase</keyword>
<feature type="domain" description="Enoyl-CoA hydratase/isomerase" evidence="4">
    <location>
        <begin position="15"/>
        <end position="335"/>
    </location>
</feature>
<dbReference type="eggNOG" id="COG1024">
    <property type="taxonomic scope" value="Bacteria"/>
</dbReference>
<evidence type="ECO:0000256" key="1">
    <source>
        <dbReference type="ARBA" id="ARBA00001709"/>
    </source>
</evidence>
<sequence length="346" mass="37490">MDEPHILFERRGVAGIVTLNRPKALHALTGEMCRAMRAALEEWARDEGVRLVVVRATGERAFCAGGDIRATYELGRAGHPGALDLFREEYRNNAAVKRFPKPYVALIDGVVMGGGAGICVHGSHRLGGERTLFAMPETGIGLFPDVGATFFLPRMPGKLGTYLALTGARLGQADALYCGALTHAVPAAAFVALLDELAERGEVEAVVEEFARPAPEAPLSHQMATIERCFAADTVEEILRRLDADGNDAFAAGAAGAIRKRSPTSLKLALRLVRMGADMDFETCMRTEFRVTSRLLRGHDFYEGIRAVLIDKDNAPAWSPATLDEVSEDELDRHFAPLPDGELPLP</sequence>
<dbReference type="GO" id="GO:0003860">
    <property type="term" value="F:3-hydroxyisobutyryl-CoA hydrolase activity"/>
    <property type="evidence" value="ECO:0007669"/>
    <property type="project" value="UniProtKB-EC"/>
</dbReference>
<dbReference type="FunFam" id="3.90.226.10:FF:000026">
    <property type="entry name" value="3-hydroxyisobutyryl-CoA hydrolase, mitochondrial"/>
    <property type="match status" value="1"/>
</dbReference>
<comment type="caution">
    <text evidence="5">The sequence shown here is derived from an EMBL/GenBank/DDBJ whole genome shotgun (WGS) entry which is preliminary data.</text>
</comment>
<organism evidence="5 6">
    <name type="scientific">Lutibaculum baratangense AMV1</name>
    <dbReference type="NCBI Taxonomy" id="631454"/>
    <lineage>
        <taxon>Bacteria</taxon>
        <taxon>Pseudomonadati</taxon>
        <taxon>Pseudomonadota</taxon>
        <taxon>Alphaproteobacteria</taxon>
        <taxon>Hyphomicrobiales</taxon>
        <taxon>Tepidamorphaceae</taxon>
        <taxon>Lutibaculum</taxon>
    </lineage>
</organism>
<dbReference type="InterPro" id="IPR032259">
    <property type="entry name" value="HIBYL-CoA-H"/>
</dbReference>
<dbReference type="GO" id="GO:0006574">
    <property type="term" value="P:L-valine catabolic process"/>
    <property type="evidence" value="ECO:0007669"/>
    <property type="project" value="TreeGrafter"/>
</dbReference>
<dbReference type="EC" id="3.1.2.4" evidence="2"/>
<dbReference type="Proteomes" id="UP000017819">
    <property type="component" value="Unassembled WGS sequence"/>
</dbReference>
<dbReference type="Gene3D" id="3.90.226.10">
    <property type="entry name" value="2-enoyl-CoA Hydratase, Chain A, domain 1"/>
    <property type="match status" value="1"/>
</dbReference>
<comment type="catalytic activity">
    <reaction evidence="1">
        <text>3-hydroxy-2-methylpropanoyl-CoA + H2O = 3-hydroxy-2-methylpropanoate + CoA + H(+)</text>
        <dbReference type="Rhea" id="RHEA:20888"/>
        <dbReference type="ChEBI" id="CHEBI:11805"/>
        <dbReference type="ChEBI" id="CHEBI:15377"/>
        <dbReference type="ChEBI" id="CHEBI:15378"/>
        <dbReference type="ChEBI" id="CHEBI:57287"/>
        <dbReference type="ChEBI" id="CHEBI:57340"/>
        <dbReference type="EC" id="3.1.2.4"/>
    </reaction>
</comment>
<dbReference type="STRING" id="631454.N177_3322"/>
<dbReference type="OrthoDB" id="9790967at2"/>
<reference evidence="5 6" key="1">
    <citation type="journal article" date="2014" name="Genome Announc.">
        <title>Draft Genome Sequence of Lutibaculum baratangense Strain AMV1T, Isolated from a Mud Volcano in Andamans, India.</title>
        <authorList>
            <person name="Singh A."/>
            <person name="Sreenivas A."/>
            <person name="Sathyanarayana Reddy G."/>
            <person name="Pinnaka A.K."/>
            <person name="Shivaji S."/>
        </authorList>
    </citation>
    <scope>NUCLEOTIDE SEQUENCE [LARGE SCALE GENOMIC DNA]</scope>
    <source>
        <strain evidence="5 6">AMV1</strain>
    </source>
</reference>
<evidence type="ECO:0000256" key="2">
    <source>
        <dbReference type="ARBA" id="ARBA00011915"/>
    </source>
</evidence>
<name>V4RCX8_9HYPH</name>
<proteinExistence type="predicted"/>
<dbReference type="RefSeq" id="WP_023433440.1">
    <property type="nucleotide sequence ID" value="NZ_AWXZ01000039.1"/>
</dbReference>
<dbReference type="PATRIC" id="fig|631454.5.peg.3282"/>
<dbReference type="CDD" id="cd06558">
    <property type="entry name" value="crotonase-like"/>
    <property type="match status" value="1"/>
</dbReference>
<dbReference type="NCBIfam" id="NF004127">
    <property type="entry name" value="PRK05617.1"/>
    <property type="match status" value="1"/>
</dbReference>
<dbReference type="EMBL" id="AWXZ01000039">
    <property type="protein sequence ID" value="ESR23254.1"/>
    <property type="molecule type" value="Genomic_DNA"/>
</dbReference>
<dbReference type="Pfam" id="PF16113">
    <property type="entry name" value="ECH_2"/>
    <property type="match status" value="1"/>
</dbReference>
<accession>V4RCX8</accession>
<dbReference type="InterPro" id="IPR029045">
    <property type="entry name" value="ClpP/crotonase-like_dom_sf"/>
</dbReference>
<gene>
    <name evidence="5" type="ORF">N177_3322</name>
</gene>
<dbReference type="PANTHER" id="PTHR43176:SF3">
    <property type="entry name" value="3-HYDROXYISOBUTYRYL-COA HYDROLASE, MITOCHONDRIAL"/>
    <property type="match status" value="1"/>
</dbReference>
<keyword evidence="6" id="KW-1185">Reference proteome</keyword>
<evidence type="ECO:0000313" key="5">
    <source>
        <dbReference type="EMBL" id="ESR23254.1"/>
    </source>
</evidence>
<protein>
    <recommendedName>
        <fullName evidence="2">3-hydroxyisobutyryl-CoA hydrolase</fullName>
        <ecNumber evidence="2">3.1.2.4</ecNumber>
    </recommendedName>
</protein>
<dbReference type="SUPFAM" id="SSF52096">
    <property type="entry name" value="ClpP/crotonase"/>
    <property type="match status" value="1"/>
</dbReference>
<dbReference type="InterPro" id="IPR045004">
    <property type="entry name" value="ECH_dom"/>
</dbReference>
<evidence type="ECO:0000313" key="6">
    <source>
        <dbReference type="Proteomes" id="UP000017819"/>
    </source>
</evidence>
<evidence type="ECO:0000259" key="4">
    <source>
        <dbReference type="Pfam" id="PF16113"/>
    </source>
</evidence>
<dbReference type="PANTHER" id="PTHR43176">
    <property type="entry name" value="3-HYDROXYISOBUTYRYL-COA HYDROLASE-RELATED"/>
    <property type="match status" value="1"/>
</dbReference>
<dbReference type="AlphaFoldDB" id="V4RCX8"/>
<evidence type="ECO:0000256" key="3">
    <source>
        <dbReference type="ARBA" id="ARBA00022801"/>
    </source>
</evidence>